<evidence type="ECO:0000313" key="3">
    <source>
        <dbReference type="EMBL" id="CAA7262757.1"/>
    </source>
</evidence>
<reference evidence="3 4" key="1">
    <citation type="submission" date="2020-01" db="EMBL/GenBank/DDBJ databases">
        <authorList>
            <person name="Gupta K D."/>
        </authorList>
    </citation>
    <scope>NUCLEOTIDE SEQUENCE [LARGE SCALE GENOMIC DNA]</scope>
</reference>
<dbReference type="EMBL" id="CACVBS010000037">
    <property type="protein sequence ID" value="CAA7262757.1"/>
    <property type="molecule type" value="Genomic_DNA"/>
</dbReference>
<evidence type="ECO:0000256" key="1">
    <source>
        <dbReference type="SAM" id="Coils"/>
    </source>
</evidence>
<organism evidence="3 4">
    <name type="scientific">Cyclocybe aegerita</name>
    <name type="common">Black poplar mushroom</name>
    <name type="synonym">Agrocybe aegerita</name>
    <dbReference type="NCBI Taxonomy" id="1973307"/>
    <lineage>
        <taxon>Eukaryota</taxon>
        <taxon>Fungi</taxon>
        <taxon>Dikarya</taxon>
        <taxon>Basidiomycota</taxon>
        <taxon>Agaricomycotina</taxon>
        <taxon>Agaricomycetes</taxon>
        <taxon>Agaricomycetidae</taxon>
        <taxon>Agaricales</taxon>
        <taxon>Agaricineae</taxon>
        <taxon>Bolbitiaceae</taxon>
        <taxon>Cyclocybe</taxon>
    </lineage>
</organism>
<keyword evidence="4" id="KW-1185">Reference proteome</keyword>
<name>A0A8S0XQ92_CYCAE</name>
<proteinExistence type="predicted"/>
<feature type="compositionally biased region" description="Acidic residues" evidence="2">
    <location>
        <begin position="113"/>
        <end position="124"/>
    </location>
</feature>
<sequence>MSGVTTCNQSKARAVESQEGNHPTTASTPAYESGGTASGSPAVRNPVSVQEENPPAVGHAGEGPVSNPGEGDGTIMRDHAGTRSDRNTRRVRTVDHRPRAVSRQLPPHIDSTPLDELEEEENMDDSTRIKYALDIAKNTRRTTDLLVPLLQEIFKKVDKLEFHQGSQETPERNPGYEESEEEEFEHGPSKGKGIDPQNWGNLGIPDREVDPEVQEALLNEARERRQEPSPSYQQDTFNNRMTEHENTPEFDAEQAFNEHQARLERMEEALAREKEAFEELFRERLVKEQNTRRTANNNRISSTPMSRDIERLINRTPGDNYLVRKPTNALKPSNQLPHDTLMGRYFNSETNGELRRDDHTERRNDSPGNSL</sequence>
<feature type="compositionally biased region" description="Polar residues" evidence="2">
    <location>
        <begin position="1"/>
        <end position="11"/>
    </location>
</feature>
<feature type="compositionally biased region" description="Basic and acidic residues" evidence="2">
    <location>
        <begin position="352"/>
        <end position="365"/>
    </location>
</feature>
<feature type="compositionally biased region" description="Basic and acidic residues" evidence="2">
    <location>
        <begin position="75"/>
        <end position="98"/>
    </location>
</feature>
<comment type="caution">
    <text evidence="3">The sequence shown here is derived from an EMBL/GenBank/DDBJ whole genome shotgun (WGS) entry which is preliminary data.</text>
</comment>
<accession>A0A8S0XQ92</accession>
<feature type="coiled-coil region" evidence="1">
    <location>
        <begin position="249"/>
        <end position="283"/>
    </location>
</feature>
<dbReference type="Proteomes" id="UP000467700">
    <property type="component" value="Unassembled WGS sequence"/>
</dbReference>
<dbReference type="AlphaFoldDB" id="A0A8S0XQ92"/>
<feature type="region of interest" description="Disordered" evidence="2">
    <location>
        <begin position="326"/>
        <end position="371"/>
    </location>
</feature>
<feature type="compositionally biased region" description="Polar residues" evidence="2">
    <location>
        <begin position="18"/>
        <end position="30"/>
    </location>
</feature>
<evidence type="ECO:0000256" key="2">
    <source>
        <dbReference type="SAM" id="MobiDB-lite"/>
    </source>
</evidence>
<feature type="region of interest" description="Disordered" evidence="2">
    <location>
        <begin position="162"/>
        <end position="212"/>
    </location>
</feature>
<gene>
    <name evidence="3" type="ORF">AAE3_LOCUS5052</name>
</gene>
<keyword evidence="1" id="KW-0175">Coiled coil</keyword>
<feature type="region of interest" description="Disordered" evidence="2">
    <location>
        <begin position="1"/>
        <end position="125"/>
    </location>
</feature>
<dbReference type="OrthoDB" id="3032433at2759"/>
<evidence type="ECO:0000313" key="4">
    <source>
        <dbReference type="Proteomes" id="UP000467700"/>
    </source>
</evidence>
<protein>
    <submittedName>
        <fullName evidence="3">Uncharacterized protein</fullName>
    </submittedName>
</protein>